<dbReference type="SMART" id="SM00086">
    <property type="entry name" value="PAC"/>
    <property type="match status" value="1"/>
</dbReference>
<keyword evidence="13" id="KW-0067">ATP-binding</keyword>
<dbReference type="InterPro" id="IPR000700">
    <property type="entry name" value="PAS-assoc_C"/>
</dbReference>
<dbReference type="NCBIfam" id="TIGR00229">
    <property type="entry name" value="sensory_box"/>
    <property type="match status" value="1"/>
</dbReference>
<keyword evidence="21" id="KW-1185">Reference proteome</keyword>
<gene>
    <name evidence="20" type="ORF">JKG68_17410</name>
</gene>
<dbReference type="SMART" id="SM00065">
    <property type="entry name" value="GAF"/>
    <property type="match status" value="1"/>
</dbReference>
<evidence type="ECO:0000313" key="21">
    <source>
        <dbReference type="Proteomes" id="UP000605848"/>
    </source>
</evidence>
<dbReference type="SMART" id="SM00091">
    <property type="entry name" value="PAS"/>
    <property type="match status" value="1"/>
</dbReference>
<evidence type="ECO:0000256" key="4">
    <source>
        <dbReference type="ARBA" id="ARBA00022543"/>
    </source>
</evidence>
<keyword evidence="8" id="KW-0288">FMN</keyword>
<evidence type="ECO:0000256" key="14">
    <source>
        <dbReference type="ARBA" id="ARBA00022991"/>
    </source>
</evidence>
<dbReference type="PANTHER" id="PTHR41523:SF8">
    <property type="entry name" value="ETHYLENE RESPONSE SENSOR PROTEIN"/>
    <property type="match status" value="1"/>
</dbReference>
<dbReference type="PROSITE" id="PS50109">
    <property type="entry name" value="HIS_KIN"/>
    <property type="match status" value="1"/>
</dbReference>
<sequence length="507" mass="56178">MPQKSEELAYRLRQQEILAGFGLFALQAMDLDVLLQEASRISANGLGSELSKVLEFRPEQDKLFVRAGIGWRPGVVGQALVGADLGSAAGYAFRTGESVLSSHLGAAAAEGEDRFRASQIMVEHGVRRAINVPIRGREWPFGVLEVDSPQESKFTQADVAFMEGAANILGVAIERIRIEAAVQESEASFRTLANSIPQLAWMADASGSIYWYNQRLFDYTGATFEEIKGWGWRSLHHPDHVERVVERIRRSFESGEPWEDTFPILGKDGSYRWFLSRALPIRDADGKILRWFGTNTDITEQREAEERQHLITQEVSHRVKNSLALVASLLGLQSRSTASAEAKQALEDAYARVQTIAQIHDRLWRQYDAQSVDLCSFLNDLCRKLQETALEHRLDFHGQSVMVSTDRAISLGLLLNEIVTNAFKYAYPEGGGGTVLVRLSDGSGQLRLEIADKGIGLPAGFDLSKQRQSLGSRLIVNTARQLQAQVEAGANQPTGARFVVTMPIKPV</sequence>
<proteinExistence type="predicted"/>
<comment type="catalytic activity">
    <reaction evidence="1">
        <text>ATP + protein L-histidine = ADP + protein N-phospho-L-histidine.</text>
        <dbReference type="EC" id="2.7.13.3"/>
    </reaction>
</comment>
<organism evidence="20 21">
    <name type="scientific">Microvirga aerilata</name>
    <dbReference type="NCBI Taxonomy" id="670292"/>
    <lineage>
        <taxon>Bacteria</taxon>
        <taxon>Pseudomonadati</taxon>
        <taxon>Pseudomonadota</taxon>
        <taxon>Alphaproteobacteria</taxon>
        <taxon>Hyphomicrobiales</taxon>
        <taxon>Methylobacteriaceae</taxon>
        <taxon>Microvirga</taxon>
    </lineage>
</organism>
<dbReference type="InterPro" id="IPR003594">
    <property type="entry name" value="HATPase_dom"/>
</dbReference>
<dbReference type="Gene3D" id="3.30.565.10">
    <property type="entry name" value="Histidine kinase-like ATPase, C-terminal domain"/>
    <property type="match status" value="1"/>
</dbReference>
<dbReference type="PROSITE" id="PS50113">
    <property type="entry name" value="PAC"/>
    <property type="match status" value="1"/>
</dbReference>
<dbReference type="EMBL" id="JAEQMY010000027">
    <property type="protein sequence ID" value="MBL0405741.1"/>
    <property type="molecule type" value="Genomic_DNA"/>
</dbReference>
<dbReference type="GO" id="GO:0004673">
    <property type="term" value="F:protein histidine kinase activity"/>
    <property type="evidence" value="ECO:0007669"/>
    <property type="project" value="UniProtKB-EC"/>
</dbReference>
<dbReference type="InterPro" id="IPR000014">
    <property type="entry name" value="PAS"/>
</dbReference>
<evidence type="ECO:0000256" key="9">
    <source>
        <dbReference type="ARBA" id="ARBA00022679"/>
    </source>
</evidence>
<evidence type="ECO:0000256" key="12">
    <source>
        <dbReference type="ARBA" id="ARBA00022777"/>
    </source>
</evidence>
<name>A0A936Z8L5_9HYPH</name>
<dbReference type="EC" id="2.7.13.3" evidence="2"/>
<dbReference type="InterPro" id="IPR001610">
    <property type="entry name" value="PAC"/>
</dbReference>
<evidence type="ECO:0000256" key="6">
    <source>
        <dbReference type="ARBA" id="ARBA00022606"/>
    </source>
</evidence>
<evidence type="ECO:0000259" key="18">
    <source>
        <dbReference type="PROSITE" id="PS50112"/>
    </source>
</evidence>
<dbReference type="Proteomes" id="UP000605848">
    <property type="component" value="Unassembled WGS sequence"/>
</dbReference>
<keyword evidence="4" id="KW-0600">Photoreceptor protein</keyword>
<dbReference type="SUPFAM" id="SSF55874">
    <property type="entry name" value="ATPase domain of HSP90 chaperone/DNA topoisomerase II/histidine kinase"/>
    <property type="match status" value="1"/>
</dbReference>
<evidence type="ECO:0000256" key="11">
    <source>
        <dbReference type="ARBA" id="ARBA00022741"/>
    </source>
</evidence>
<dbReference type="InterPro" id="IPR011102">
    <property type="entry name" value="Sig_transdc_His_kinase_HWE"/>
</dbReference>
<dbReference type="InterPro" id="IPR036890">
    <property type="entry name" value="HATPase_C_sf"/>
</dbReference>
<dbReference type="GO" id="GO:0009881">
    <property type="term" value="F:photoreceptor activity"/>
    <property type="evidence" value="ECO:0007669"/>
    <property type="project" value="UniProtKB-KW"/>
</dbReference>
<evidence type="ECO:0000256" key="5">
    <source>
        <dbReference type="ARBA" id="ARBA00022553"/>
    </source>
</evidence>
<dbReference type="Pfam" id="PF08447">
    <property type="entry name" value="PAS_3"/>
    <property type="match status" value="1"/>
</dbReference>
<dbReference type="CDD" id="cd00130">
    <property type="entry name" value="PAS"/>
    <property type="match status" value="1"/>
</dbReference>
<dbReference type="GO" id="GO:0005524">
    <property type="term" value="F:ATP binding"/>
    <property type="evidence" value="ECO:0007669"/>
    <property type="project" value="UniProtKB-KW"/>
</dbReference>
<evidence type="ECO:0000256" key="10">
    <source>
        <dbReference type="ARBA" id="ARBA00022737"/>
    </source>
</evidence>
<dbReference type="Gene3D" id="3.30.450.40">
    <property type="match status" value="1"/>
</dbReference>
<dbReference type="SMART" id="SM00911">
    <property type="entry name" value="HWE_HK"/>
    <property type="match status" value="1"/>
</dbReference>
<keyword evidence="9" id="KW-0808">Transferase</keyword>
<dbReference type="SMART" id="SM00387">
    <property type="entry name" value="HATPase_c"/>
    <property type="match status" value="1"/>
</dbReference>
<evidence type="ECO:0000256" key="15">
    <source>
        <dbReference type="ARBA" id="ARBA00023026"/>
    </source>
</evidence>
<dbReference type="Pfam" id="PF13581">
    <property type="entry name" value="HATPase_c_2"/>
    <property type="match status" value="1"/>
</dbReference>
<comment type="caution">
    <text evidence="20">The sequence shown here is derived from an EMBL/GenBank/DDBJ whole genome shotgun (WGS) entry which is preliminary data.</text>
</comment>
<keyword evidence="5" id="KW-0597">Phosphoprotein</keyword>
<keyword evidence="7" id="KW-0285">Flavoprotein</keyword>
<evidence type="ECO:0000256" key="7">
    <source>
        <dbReference type="ARBA" id="ARBA00022630"/>
    </source>
</evidence>
<dbReference type="Pfam" id="PF07568">
    <property type="entry name" value="HisKA_2"/>
    <property type="match status" value="1"/>
</dbReference>
<keyword evidence="10" id="KW-0677">Repeat</keyword>
<accession>A0A936Z8L5</accession>
<keyword evidence="11" id="KW-0547">Nucleotide-binding</keyword>
<keyword evidence="6" id="KW-0716">Sensory transduction</keyword>
<keyword evidence="15" id="KW-0843">Virulence</keyword>
<evidence type="ECO:0000256" key="13">
    <source>
        <dbReference type="ARBA" id="ARBA00022840"/>
    </source>
</evidence>
<evidence type="ECO:0000256" key="16">
    <source>
        <dbReference type="ARBA" id="ARBA00023170"/>
    </source>
</evidence>
<dbReference type="PROSITE" id="PS50112">
    <property type="entry name" value="PAS"/>
    <property type="match status" value="1"/>
</dbReference>
<protein>
    <recommendedName>
        <fullName evidence="3">Blue-light-activated histidine kinase</fullName>
        <ecNumber evidence="2">2.7.13.3</ecNumber>
    </recommendedName>
</protein>
<keyword evidence="12" id="KW-0418">Kinase</keyword>
<evidence type="ECO:0000259" key="17">
    <source>
        <dbReference type="PROSITE" id="PS50109"/>
    </source>
</evidence>
<dbReference type="InterPro" id="IPR029016">
    <property type="entry name" value="GAF-like_dom_sf"/>
</dbReference>
<dbReference type="Gene3D" id="3.30.450.20">
    <property type="entry name" value="PAS domain"/>
    <property type="match status" value="1"/>
</dbReference>
<dbReference type="InterPro" id="IPR011495">
    <property type="entry name" value="Sig_transdc_His_kin_sub2_dim/P"/>
</dbReference>
<feature type="domain" description="PAS" evidence="18">
    <location>
        <begin position="185"/>
        <end position="255"/>
    </location>
</feature>
<evidence type="ECO:0000256" key="1">
    <source>
        <dbReference type="ARBA" id="ARBA00000085"/>
    </source>
</evidence>
<dbReference type="InterPro" id="IPR035965">
    <property type="entry name" value="PAS-like_dom_sf"/>
</dbReference>
<dbReference type="InterPro" id="IPR005467">
    <property type="entry name" value="His_kinase_dom"/>
</dbReference>
<dbReference type="FunFam" id="3.30.450.20:FF:000099">
    <property type="entry name" value="Sensory box sensor histidine kinase"/>
    <property type="match status" value="1"/>
</dbReference>
<keyword evidence="14" id="KW-0157">Chromophore</keyword>
<dbReference type="PANTHER" id="PTHR41523">
    <property type="entry name" value="TWO-COMPONENT SYSTEM SENSOR PROTEIN"/>
    <property type="match status" value="1"/>
</dbReference>
<evidence type="ECO:0000256" key="2">
    <source>
        <dbReference type="ARBA" id="ARBA00012438"/>
    </source>
</evidence>
<dbReference type="InterPro" id="IPR013655">
    <property type="entry name" value="PAS_fold_3"/>
</dbReference>
<keyword evidence="16" id="KW-0675">Receptor</keyword>
<feature type="domain" description="PAC" evidence="19">
    <location>
        <begin position="258"/>
        <end position="310"/>
    </location>
</feature>
<reference evidence="20" key="1">
    <citation type="submission" date="2021-01" db="EMBL/GenBank/DDBJ databases">
        <title>Microvirga sp.</title>
        <authorList>
            <person name="Kim M.K."/>
        </authorList>
    </citation>
    <scope>NUCLEOTIDE SEQUENCE</scope>
    <source>
        <strain evidence="20">5420S-16</strain>
    </source>
</reference>
<dbReference type="Pfam" id="PF13185">
    <property type="entry name" value="GAF_2"/>
    <property type="match status" value="1"/>
</dbReference>
<dbReference type="RefSeq" id="WP_202062082.1">
    <property type="nucleotide sequence ID" value="NZ_JAEQMY010000027.1"/>
</dbReference>
<dbReference type="SUPFAM" id="SSF55781">
    <property type="entry name" value="GAF domain-like"/>
    <property type="match status" value="1"/>
</dbReference>
<evidence type="ECO:0000313" key="20">
    <source>
        <dbReference type="EMBL" id="MBL0405741.1"/>
    </source>
</evidence>
<dbReference type="SUPFAM" id="SSF55785">
    <property type="entry name" value="PYP-like sensor domain (PAS domain)"/>
    <property type="match status" value="1"/>
</dbReference>
<evidence type="ECO:0000256" key="8">
    <source>
        <dbReference type="ARBA" id="ARBA00022643"/>
    </source>
</evidence>
<evidence type="ECO:0000259" key="19">
    <source>
        <dbReference type="PROSITE" id="PS50113"/>
    </source>
</evidence>
<feature type="domain" description="Histidine kinase" evidence="17">
    <location>
        <begin position="314"/>
        <end position="506"/>
    </location>
</feature>
<dbReference type="AlphaFoldDB" id="A0A936Z8L5"/>
<dbReference type="InterPro" id="IPR003018">
    <property type="entry name" value="GAF"/>
</dbReference>
<evidence type="ECO:0000256" key="3">
    <source>
        <dbReference type="ARBA" id="ARBA00021740"/>
    </source>
</evidence>